<reference evidence="6" key="2">
    <citation type="submission" date="2013-10" db="EMBL/GenBank/DDBJ databases">
        <authorList>
            <person name="Aslett M."/>
        </authorList>
    </citation>
    <scope>NUCLEOTIDE SEQUENCE [LARGE SCALE GENOMIC DNA]</scope>
    <source>
        <strain evidence="6">Houghton</strain>
    </source>
</reference>
<sequence>MEAPRANEPTSIRSSYLDSRSIANCEVVELSAGNADYEDAEMPAGRPSAVVLELTHSASPTESNDPENYRTPSQHNSTSNRRNGSQLSSPEQTQKKATEGGRQTTSRRESGTSLPKKPLYMRLPCIESIANWFDQMWYAESVYVRYGEGAITNVSTKGTARTKVDMGRSAATQCSFYSTGAGSEAGEISELKRQQRANISLLPLRFKDEETENEFVYNSRRLMEWRSICLFCFKILATTCVYAILACGAFGHWTSVPESFILGLHGIYATLIFLATCSVLAPAIPWIRQRLEYWLYAVLAAEAAAVVIFVTNEKLSIYPSHELDPSSMQLSARSLSEEPAGQGICTRNVNLAVFILSMELILDAWLQFFMYLFMVSVSVVLPTRVRIAAWVQLAVLLLYCLPVFIGQRYCHALLYPELLRMLHGLIMLISSIAGSYASESKRRGLFYSWIMMKRRMKLLEAERDKPRDDNMRSGVSALQRHCKQAEVALMSAKTAPGGTNISSQIRDAVNNIKACLDIMSKSKDLYHTELKEELREKTFIKAFNVEKQTGKGLLAAVDRRVSGAQSVRAGDSVAGQRMNSLPVCTAGVLLPLFTTEIASRVGVDITFNQLGFNRKVKEKDANSSAFFECGYSLLWHYAADWGCEDCVLRTFLIEIESLYNDLPYHNSIHGAMAILYNDRSVLENFHAALTFKVLSHTSCNIFASLAKDEILEVRSNMISLILATDMKSHFGAINRLRAARQNPHFDHRKQRDDTWLIMEMCMRAADIGHSILSWDQHFEWSSRVTAEFYLQGDEEARHGRSISPLCDRDLHSSMARNQVGFLEHLVKPLFVELHSVDSMKGAFQEAVDTIDANISRWQQLQDIGVDVTFSPVVMACEDRLKGKDHVLDVSLITETRCRCPCCESGNAACKNVGRKVRINEHVEQEKHDA</sequence>
<dbReference type="SUPFAM" id="SSF109604">
    <property type="entry name" value="HD-domain/PDEase-like"/>
    <property type="match status" value="1"/>
</dbReference>
<feature type="transmembrane region" description="Helical" evidence="4">
    <location>
        <begin position="388"/>
        <end position="406"/>
    </location>
</feature>
<accession>U6MPJ7</accession>
<evidence type="ECO:0000256" key="1">
    <source>
        <dbReference type="ARBA" id="ARBA00022723"/>
    </source>
</evidence>
<gene>
    <name evidence="6" type="ORF">ENH_00069040</name>
</gene>
<dbReference type="GO" id="GO:0007165">
    <property type="term" value="P:signal transduction"/>
    <property type="evidence" value="ECO:0007669"/>
    <property type="project" value="InterPro"/>
</dbReference>
<keyword evidence="4" id="KW-0472">Membrane</keyword>
<dbReference type="InterPro" id="IPR002073">
    <property type="entry name" value="PDEase_catalytic_dom"/>
</dbReference>
<feature type="region of interest" description="Disordered" evidence="3">
    <location>
        <begin position="1"/>
        <end position="22"/>
    </location>
</feature>
<keyword evidence="7" id="KW-1185">Reference proteome</keyword>
<keyword evidence="1" id="KW-0479">Metal-binding</keyword>
<keyword evidence="4" id="KW-1133">Transmembrane helix</keyword>
<feature type="transmembrane region" description="Helical" evidence="4">
    <location>
        <begin position="228"/>
        <end position="253"/>
    </location>
</feature>
<dbReference type="VEuPathDB" id="ToxoDB:ENH_00069040"/>
<dbReference type="AlphaFoldDB" id="U6MPJ7"/>
<dbReference type="Proteomes" id="UP000030754">
    <property type="component" value="Unassembled WGS sequence"/>
</dbReference>
<dbReference type="PANTHER" id="PTHR11347">
    <property type="entry name" value="CYCLIC NUCLEOTIDE PHOSPHODIESTERASE"/>
    <property type="match status" value="1"/>
</dbReference>
<feature type="compositionally biased region" description="Polar residues" evidence="3">
    <location>
        <begin position="70"/>
        <end position="92"/>
    </location>
</feature>
<feature type="compositionally biased region" description="Polar residues" evidence="3">
    <location>
        <begin position="8"/>
        <end position="22"/>
    </location>
</feature>
<feature type="transmembrane region" description="Helical" evidence="4">
    <location>
        <begin position="364"/>
        <end position="381"/>
    </location>
</feature>
<proteinExistence type="predicted"/>
<dbReference type="RefSeq" id="XP_013432881.1">
    <property type="nucleotide sequence ID" value="XM_013577427.1"/>
</dbReference>
<dbReference type="GO" id="GO:0004114">
    <property type="term" value="F:3',5'-cyclic-nucleotide phosphodiesterase activity"/>
    <property type="evidence" value="ECO:0007669"/>
    <property type="project" value="InterPro"/>
</dbReference>
<dbReference type="GeneID" id="25477037"/>
<evidence type="ECO:0000256" key="4">
    <source>
        <dbReference type="SAM" id="Phobius"/>
    </source>
</evidence>
<organism evidence="6 7">
    <name type="scientific">Eimeria necatrix</name>
    <dbReference type="NCBI Taxonomy" id="51315"/>
    <lineage>
        <taxon>Eukaryota</taxon>
        <taxon>Sar</taxon>
        <taxon>Alveolata</taxon>
        <taxon>Apicomplexa</taxon>
        <taxon>Conoidasida</taxon>
        <taxon>Coccidia</taxon>
        <taxon>Eucoccidiorida</taxon>
        <taxon>Eimeriorina</taxon>
        <taxon>Eimeriidae</taxon>
        <taxon>Eimeria</taxon>
    </lineage>
</organism>
<evidence type="ECO:0000256" key="3">
    <source>
        <dbReference type="SAM" id="MobiDB-lite"/>
    </source>
</evidence>
<protein>
    <submittedName>
        <fullName evidence="6">3',5'--cyclic-nucleotide phosphodiesterase, putative</fullName>
    </submittedName>
</protein>
<dbReference type="InterPro" id="IPR036971">
    <property type="entry name" value="PDEase_catalytic_dom_sf"/>
</dbReference>
<feature type="region of interest" description="Disordered" evidence="3">
    <location>
        <begin position="36"/>
        <end position="116"/>
    </location>
</feature>
<dbReference type="GO" id="GO:0046872">
    <property type="term" value="F:metal ion binding"/>
    <property type="evidence" value="ECO:0007669"/>
    <property type="project" value="UniProtKB-KW"/>
</dbReference>
<dbReference type="Gene3D" id="1.10.1300.10">
    <property type="entry name" value="3'5'-cyclic nucleotide phosphodiesterase, catalytic domain"/>
    <property type="match status" value="2"/>
</dbReference>
<dbReference type="PROSITE" id="PS51845">
    <property type="entry name" value="PDEASE_I_2"/>
    <property type="match status" value="1"/>
</dbReference>
<dbReference type="OrthoDB" id="189220at2759"/>
<feature type="domain" description="PDEase" evidence="5">
    <location>
        <begin position="673"/>
        <end position="864"/>
    </location>
</feature>
<evidence type="ECO:0000313" key="7">
    <source>
        <dbReference type="Proteomes" id="UP000030754"/>
    </source>
</evidence>
<reference evidence="6" key="1">
    <citation type="submission" date="2013-10" db="EMBL/GenBank/DDBJ databases">
        <title>Genomic analysis of the causative agents of coccidiosis in chickens.</title>
        <authorList>
            <person name="Reid A.J."/>
            <person name="Blake D."/>
            <person name="Billington K."/>
            <person name="Browne H."/>
            <person name="Dunn M."/>
            <person name="Hung S."/>
            <person name="Kawahara F."/>
            <person name="Miranda-Saavedra D."/>
            <person name="Mourier T."/>
            <person name="Nagra H."/>
            <person name="Otto T.D."/>
            <person name="Rawlings N."/>
            <person name="Sanchez A."/>
            <person name="Sanders M."/>
            <person name="Subramaniam C."/>
            <person name="Tay Y."/>
            <person name="Dear P."/>
            <person name="Doerig C."/>
            <person name="Gruber A."/>
            <person name="Parkinson J."/>
            <person name="Shirley M."/>
            <person name="Wan K.L."/>
            <person name="Berriman M."/>
            <person name="Tomley F."/>
            <person name="Pain A."/>
        </authorList>
    </citation>
    <scope>NUCLEOTIDE SEQUENCE [LARGE SCALE GENOMIC DNA]</scope>
    <source>
        <strain evidence="6">Houghton</strain>
    </source>
</reference>
<name>U6MPJ7_9EIME</name>
<dbReference type="EMBL" id="HG722949">
    <property type="protein sequence ID" value="CDJ64414.1"/>
    <property type="molecule type" value="Genomic_DNA"/>
</dbReference>
<evidence type="ECO:0000259" key="5">
    <source>
        <dbReference type="PROSITE" id="PS51845"/>
    </source>
</evidence>
<feature type="transmembrane region" description="Helical" evidence="4">
    <location>
        <begin position="293"/>
        <end position="311"/>
    </location>
</feature>
<evidence type="ECO:0000256" key="2">
    <source>
        <dbReference type="ARBA" id="ARBA00022801"/>
    </source>
</evidence>
<keyword evidence="2" id="KW-0378">Hydrolase</keyword>
<evidence type="ECO:0000313" key="6">
    <source>
        <dbReference type="EMBL" id="CDJ64414.1"/>
    </source>
</evidence>
<dbReference type="Pfam" id="PF00233">
    <property type="entry name" value="PDEase_I"/>
    <property type="match status" value="1"/>
</dbReference>
<feature type="transmembrane region" description="Helical" evidence="4">
    <location>
        <begin position="259"/>
        <end position="281"/>
    </location>
</feature>
<keyword evidence="4" id="KW-0812">Transmembrane</keyword>